<comment type="function">
    <text evidence="1">Catalyzes the phosphorylation of the beta-carboxyl group of aspartic acid with ATP to yield 4-phospho-L-aspartate, which is involved in the branched biosynthetic pathway leading to the biosynthesis of amino acids lysine, threonine, isoleucine and methionine.</text>
</comment>
<keyword evidence="8 13" id="KW-0418">Kinase</keyword>
<feature type="domain" description="Aspartate/glutamate/uridylate kinase" evidence="15">
    <location>
        <begin position="1"/>
        <end position="263"/>
    </location>
</feature>
<dbReference type="SUPFAM" id="SSF55021">
    <property type="entry name" value="ACT-like"/>
    <property type="match status" value="2"/>
</dbReference>
<dbReference type="Gene3D" id="3.40.1160.10">
    <property type="entry name" value="Acetylglutamate kinase-like"/>
    <property type="match status" value="1"/>
</dbReference>
<dbReference type="NCBIfam" id="NF006540">
    <property type="entry name" value="PRK09034.1"/>
    <property type="match status" value="1"/>
</dbReference>
<dbReference type="InterPro" id="IPR054352">
    <property type="entry name" value="ACT_Aspartokinase"/>
</dbReference>
<keyword evidence="6 13" id="KW-0808">Transferase</keyword>
<dbReference type="GO" id="GO:0009090">
    <property type="term" value="P:homoserine biosynthetic process"/>
    <property type="evidence" value="ECO:0007669"/>
    <property type="project" value="TreeGrafter"/>
</dbReference>
<dbReference type="Pfam" id="PF22468">
    <property type="entry name" value="ACT_9"/>
    <property type="match status" value="1"/>
</dbReference>
<feature type="binding site" evidence="12">
    <location>
        <begin position="206"/>
        <end position="207"/>
    </location>
    <ligand>
        <name>ATP</name>
        <dbReference type="ChEBI" id="CHEBI:30616"/>
    </ligand>
</feature>
<dbReference type="PANTHER" id="PTHR21499">
    <property type="entry name" value="ASPARTATE KINASE"/>
    <property type="match status" value="1"/>
</dbReference>
<organism evidence="17 18">
    <name type="scientific">Collinsella ihumii</name>
    <dbReference type="NCBI Taxonomy" id="1720204"/>
    <lineage>
        <taxon>Bacteria</taxon>
        <taxon>Bacillati</taxon>
        <taxon>Actinomycetota</taxon>
        <taxon>Coriobacteriia</taxon>
        <taxon>Coriobacteriales</taxon>
        <taxon>Coriobacteriaceae</taxon>
        <taxon>Collinsella</taxon>
    </lineage>
</organism>
<evidence type="ECO:0000256" key="9">
    <source>
        <dbReference type="ARBA" id="ARBA00022840"/>
    </source>
</evidence>
<dbReference type="Pfam" id="PF00696">
    <property type="entry name" value="AA_kinase"/>
    <property type="match status" value="1"/>
</dbReference>
<comment type="catalytic activity">
    <reaction evidence="11 13">
        <text>L-aspartate + ATP = 4-phospho-L-aspartate + ADP</text>
        <dbReference type="Rhea" id="RHEA:23776"/>
        <dbReference type="ChEBI" id="CHEBI:29991"/>
        <dbReference type="ChEBI" id="CHEBI:30616"/>
        <dbReference type="ChEBI" id="CHEBI:57535"/>
        <dbReference type="ChEBI" id="CHEBI:456216"/>
        <dbReference type="EC" id="2.7.2.4"/>
    </reaction>
</comment>
<evidence type="ECO:0000313" key="18">
    <source>
        <dbReference type="Proteomes" id="UP000746751"/>
    </source>
</evidence>
<feature type="binding site" evidence="12">
    <location>
        <position position="50"/>
    </location>
    <ligand>
        <name>substrate</name>
    </ligand>
</feature>
<dbReference type="AlphaFoldDB" id="A0A921IS95"/>
<dbReference type="PROSITE" id="PS00324">
    <property type="entry name" value="ASPARTOKINASE"/>
    <property type="match status" value="1"/>
</dbReference>
<evidence type="ECO:0000256" key="11">
    <source>
        <dbReference type="ARBA" id="ARBA00047872"/>
    </source>
</evidence>
<dbReference type="Proteomes" id="UP000746751">
    <property type="component" value="Unassembled WGS sequence"/>
</dbReference>
<reference evidence="17" key="1">
    <citation type="journal article" date="2021" name="PeerJ">
        <title>Extensive microbial diversity within the chicken gut microbiome revealed by metagenomics and culture.</title>
        <authorList>
            <person name="Gilroy R."/>
            <person name="Ravi A."/>
            <person name="Getino M."/>
            <person name="Pursley I."/>
            <person name="Horton D.L."/>
            <person name="Alikhan N.F."/>
            <person name="Baker D."/>
            <person name="Gharbi K."/>
            <person name="Hall N."/>
            <person name="Watson M."/>
            <person name="Adriaenssens E.M."/>
            <person name="Foster-Nyarko E."/>
            <person name="Jarju S."/>
            <person name="Secka A."/>
            <person name="Antonio M."/>
            <person name="Oren A."/>
            <person name="Chaudhuri R.R."/>
            <person name="La Ragione R."/>
            <person name="Hildebrand F."/>
            <person name="Pallen M.J."/>
        </authorList>
    </citation>
    <scope>NUCLEOTIDE SEQUENCE</scope>
    <source>
        <strain evidence="17">ChiGjej2B2-7701</strain>
    </source>
</reference>
<evidence type="ECO:0000256" key="10">
    <source>
        <dbReference type="ARBA" id="ARBA00022915"/>
    </source>
</evidence>
<evidence type="ECO:0000259" key="16">
    <source>
        <dbReference type="Pfam" id="PF22468"/>
    </source>
</evidence>
<comment type="similarity">
    <text evidence="3 13">Belongs to the aspartokinase family.</text>
</comment>
<dbReference type="Gene3D" id="3.30.2130.10">
    <property type="entry name" value="VC0802-like"/>
    <property type="match status" value="1"/>
</dbReference>
<dbReference type="InterPro" id="IPR001048">
    <property type="entry name" value="Asp/Glu/Uridylate_kinase"/>
</dbReference>
<dbReference type="GO" id="GO:0005524">
    <property type="term" value="F:ATP binding"/>
    <property type="evidence" value="ECO:0007669"/>
    <property type="project" value="UniProtKB-KW"/>
</dbReference>
<keyword evidence="9 12" id="KW-0067">ATP-binding</keyword>
<protein>
    <recommendedName>
        <fullName evidence="5 13">Aspartokinase</fullName>
        <ecNumber evidence="4 13">2.7.2.4</ecNumber>
    </recommendedName>
</protein>
<evidence type="ECO:0000256" key="1">
    <source>
        <dbReference type="ARBA" id="ARBA00002843"/>
    </source>
</evidence>
<evidence type="ECO:0000256" key="13">
    <source>
        <dbReference type="RuleBase" id="RU003448"/>
    </source>
</evidence>
<proteinExistence type="inferred from homology"/>
<feature type="binding site" evidence="12">
    <location>
        <position position="116"/>
    </location>
    <ligand>
        <name>substrate</name>
    </ligand>
</feature>
<name>A0A921IS95_9ACTN</name>
<dbReference type="SUPFAM" id="SSF53633">
    <property type="entry name" value="Carbamate kinase-like"/>
    <property type="match status" value="1"/>
</dbReference>
<feature type="binding site" evidence="12">
    <location>
        <begin position="6"/>
        <end position="9"/>
    </location>
    <ligand>
        <name>ATP</name>
        <dbReference type="ChEBI" id="CHEBI:30616"/>
    </ligand>
</feature>
<evidence type="ECO:0000256" key="8">
    <source>
        <dbReference type="ARBA" id="ARBA00022777"/>
    </source>
</evidence>
<dbReference type="InterPro" id="IPR001341">
    <property type="entry name" value="Asp_kinase"/>
</dbReference>
<dbReference type="InterPro" id="IPR018042">
    <property type="entry name" value="Aspartate_kinase_CS"/>
</dbReference>
<feature type="binding site" evidence="12">
    <location>
        <position position="212"/>
    </location>
    <ligand>
        <name>ATP</name>
        <dbReference type="ChEBI" id="CHEBI:30616"/>
    </ligand>
</feature>
<dbReference type="PANTHER" id="PTHR21499:SF67">
    <property type="entry name" value="ASPARTOKINASE 3"/>
    <property type="match status" value="1"/>
</dbReference>
<gene>
    <name evidence="17" type="ORF">K8U80_06485</name>
</gene>
<reference evidence="17" key="2">
    <citation type="submission" date="2021-09" db="EMBL/GenBank/DDBJ databases">
        <authorList>
            <person name="Gilroy R."/>
        </authorList>
    </citation>
    <scope>NUCLEOTIDE SEQUENCE</scope>
    <source>
        <strain evidence="17">ChiGjej2B2-7701</strain>
    </source>
</reference>
<keyword evidence="14" id="KW-0028">Amino-acid biosynthesis</keyword>
<dbReference type="GO" id="GO:0009089">
    <property type="term" value="P:lysine biosynthetic process via diaminopimelate"/>
    <property type="evidence" value="ECO:0007669"/>
    <property type="project" value="InterPro"/>
</dbReference>
<evidence type="ECO:0000256" key="7">
    <source>
        <dbReference type="ARBA" id="ARBA00022741"/>
    </source>
</evidence>
<feature type="binding site" evidence="12">
    <location>
        <position position="217"/>
    </location>
    <ligand>
        <name>ATP</name>
        <dbReference type="ChEBI" id="CHEBI:30616"/>
    </ligand>
</feature>
<dbReference type="GO" id="GO:0005829">
    <property type="term" value="C:cytosol"/>
    <property type="evidence" value="ECO:0007669"/>
    <property type="project" value="TreeGrafter"/>
</dbReference>
<dbReference type="InterPro" id="IPR045865">
    <property type="entry name" value="ACT-like_dom_sf"/>
</dbReference>
<dbReference type="InterPro" id="IPR036393">
    <property type="entry name" value="AceGlu_kinase-like_sf"/>
</dbReference>
<sequence>MIKVAKFGGSSVADAEHFRKIKGIIDADPARRFVVVSACGRRRSGDAKVTDLLYLVNAHVKYSVSCDDLLDDIVQRYVDIADELGLSYPVREEMAAFCDKARTGGFSTEELVSRGEYFTARLMAEYLDLPFLDAADVVAFHHDGTLSMTRTAKLLNERAPRGGFVMPGFYGATREGRICLLDRGGGDISGSILAKCLGADLYENWTDVSGFYSADPRIVPEAQPIGRITYEELRELSYMGASVLHEEAIFPVREAGIPLVIKNTNAPSDPGTIISEHAKEGESEPIITGVSGKRGFLAINVARDRTTSRIGFMRRALSVFERYNVSVEHMPTGVDQFAAVVQAEDVHDSLYSLIADIQEEVQPLQIEVVEDLALIATVGRNLHGRAGVAGHLFGMLGQAGVSVRMITQGCDEINIIVGVEEKDFETAIRTIYKAFSDEKGIVETSDLEPTPQPF</sequence>
<feature type="domain" description="Aspartokinase ACT" evidence="16">
    <location>
        <begin position="375"/>
        <end position="435"/>
    </location>
</feature>
<dbReference type="GO" id="GO:0019877">
    <property type="term" value="P:diaminopimelate biosynthetic process"/>
    <property type="evidence" value="ECO:0007669"/>
    <property type="project" value="UniProtKB-KW"/>
</dbReference>
<evidence type="ECO:0000313" key="17">
    <source>
        <dbReference type="EMBL" id="HJG31027.1"/>
    </source>
</evidence>
<dbReference type="EMBL" id="DYVF01000042">
    <property type="protein sequence ID" value="HJG31027.1"/>
    <property type="molecule type" value="Genomic_DNA"/>
</dbReference>
<evidence type="ECO:0000256" key="14">
    <source>
        <dbReference type="RuleBase" id="RU004249"/>
    </source>
</evidence>
<evidence type="ECO:0000259" key="15">
    <source>
        <dbReference type="Pfam" id="PF00696"/>
    </source>
</evidence>
<comment type="pathway">
    <text evidence="14">Amino-acid biosynthesis; L-methionine biosynthesis via de novo pathway; L-homoserine from L-aspartate: step 1/3.</text>
</comment>
<comment type="pathway">
    <text evidence="2 14">Amino-acid biosynthesis; L-lysine biosynthesis via DAP pathway; (S)-tetrahydrodipicolinate from L-aspartate: step 1/4.</text>
</comment>
<dbReference type="NCBIfam" id="TIGR00657">
    <property type="entry name" value="asp_kinases"/>
    <property type="match status" value="1"/>
</dbReference>
<evidence type="ECO:0000256" key="6">
    <source>
        <dbReference type="ARBA" id="ARBA00022679"/>
    </source>
</evidence>
<dbReference type="PIRSF" id="PIRSF000726">
    <property type="entry name" value="Asp_kin"/>
    <property type="match status" value="1"/>
</dbReference>
<evidence type="ECO:0000256" key="12">
    <source>
        <dbReference type="PIRSR" id="PIRSR000726-1"/>
    </source>
</evidence>
<evidence type="ECO:0000256" key="5">
    <source>
        <dbReference type="ARBA" id="ARBA00016273"/>
    </source>
</evidence>
<comment type="pathway">
    <text evidence="14">Amino-acid biosynthesis; L-threonine biosynthesis; L-threonine from L-aspartate: step 1/5.</text>
</comment>
<evidence type="ECO:0000256" key="2">
    <source>
        <dbReference type="ARBA" id="ARBA00004766"/>
    </source>
</evidence>
<evidence type="ECO:0000256" key="4">
    <source>
        <dbReference type="ARBA" id="ARBA00013059"/>
    </source>
</evidence>
<comment type="caution">
    <text evidence="17">The sequence shown here is derived from an EMBL/GenBank/DDBJ whole genome shotgun (WGS) entry which is preliminary data.</text>
</comment>
<keyword evidence="10" id="KW-0220">Diaminopimelate biosynthesis</keyword>
<dbReference type="GO" id="GO:0004072">
    <property type="term" value="F:aspartate kinase activity"/>
    <property type="evidence" value="ECO:0007669"/>
    <property type="project" value="UniProtKB-EC"/>
</dbReference>
<evidence type="ECO:0000256" key="3">
    <source>
        <dbReference type="ARBA" id="ARBA00010122"/>
    </source>
</evidence>
<accession>A0A921IS95</accession>
<dbReference type="InterPro" id="IPR005260">
    <property type="entry name" value="Asp_kin_monofn"/>
</dbReference>
<dbReference type="EC" id="2.7.2.4" evidence="4 13"/>
<keyword evidence="7 12" id="KW-0547">Nucleotide-binding</keyword>
<dbReference type="CDD" id="cd04916">
    <property type="entry name" value="ACT_AKiii-YclM-BS_2"/>
    <property type="match status" value="1"/>
</dbReference>